<dbReference type="Gene3D" id="3.40.30.10">
    <property type="entry name" value="Glutaredoxin"/>
    <property type="match status" value="1"/>
</dbReference>
<dbReference type="Pfam" id="PF01257">
    <property type="entry name" value="2Fe-2S_thioredx"/>
    <property type="match status" value="1"/>
</dbReference>
<dbReference type="Proteomes" id="UP000291269">
    <property type="component" value="Unassembled WGS sequence"/>
</dbReference>
<keyword evidence="2" id="KW-1185">Reference proteome</keyword>
<gene>
    <name evidence="1" type="ORF">ESZ91_02100</name>
</gene>
<protein>
    <submittedName>
        <fullName evidence="1">(2Fe-2S) ferredoxin domain-containing protein</fullName>
    </submittedName>
</protein>
<dbReference type="CDD" id="cd02980">
    <property type="entry name" value="TRX_Fd_family"/>
    <property type="match status" value="1"/>
</dbReference>
<dbReference type="EMBL" id="SDOZ01000002">
    <property type="protein sequence ID" value="RXZ61198.1"/>
    <property type="molecule type" value="Genomic_DNA"/>
</dbReference>
<proteinExistence type="predicted"/>
<comment type="caution">
    <text evidence="1">The sequence shown here is derived from an EMBL/GenBank/DDBJ whole genome shotgun (WGS) entry which is preliminary data.</text>
</comment>
<dbReference type="SUPFAM" id="SSF52833">
    <property type="entry name" value="Thioredoxin-like"/>
    <property type="match status" value="1"/>
</dbReference>
<sequence>MVVKVCVGSSCHLRGSYDVIEEFKRLVKKYGVEDEVDLQATFCVGNCMNGVSVISDGVLVHNANKDNAEELFLTEVVSRLKK</sequence>
<dbReference type="OrthoDB" id="9807975at2"/>
<accession>A0A4Q2K961</accession>
<name>A0A4Q2K961_9FIRM</name>
<evidence type="ECO:0000313" key="1">
    <source>
        <dbReference type="EMBL" id="RXZ61198.1"/>
    </source>
</evidence>
<dbReference type="InterPro" id="IPR036249">
    <property type="entry name" value="Thioredoxin-like_sf"/>
</dbReference>
<organism evidence="1 2">
    <name type="scientific">Candidatus Borkfalkia ceftriaxoniphila</name>
    <dbReference type="NCBI Taxonomy" id="2508949"/>
    <lineage>
        <taxon>Bacteria</taxon>
        <taxon>Bacillati</taxon>
        <taxon>Bacillota</taxon>
        <taxon>Clostridia</taxon>
        <taxon>Christensenellales</taxon>
        <taxon>Christensenellaceae</taxon>
        <taxon>Candidatus Borkfalkia</taxon>
    </lineage>
</organism>
<dbReference type="RefSeq" id="WP_129223646.1">
    <property type="nucleotide sequence ID" value="NZ_SDOZ01000002.1"/>
</dbReference>
<dbReference type="AlphaFoldDB" id="A0A4Q2K961"/>
<evidence type="ECO:0000313" key="2">
    <source>
        <dbReference type="Proteomes" id="UP000291269"/>
    </source>
</evidence>
<reference evidence="1 2" key="1">
    <citation type="journal article" date="2019" name="Gut">
        <title>Antibiotics-induced monodominance of a novel gut bacterial order.</title>
        <authorList>
            <person name="Hildebrand F."/>
            <person name="Moitinho-Silva L."/>
            <person name="Blasche S."/>
            <person name="Jahn M.T."/>
            <person name="Gossmann T.I."/>
            <person name="Heuerta-Cepas J."/>
            <person name="Hercog R."/>
            <person name="Luetge M."/>
            <person name="Bahram M."/>
            <person name="Pryszlak A."/>
            <person name="Alves R.J."/>
            <person name="Waszak S.M."/>
            <person name="Zhu A."/>
            <person name="Ye L."/>
            <person name="Costea P.I."/>
            <person name="Aalvink S."/>
            <person name="Belzer C."/>
            <person name="Forslund S.K."/>
            <person name="Sunagawa S."/>
            <person name="Hentschel U."/>
            <person name="Merten C."/>
            <person name="Patil K.R."/>
            <person name="Benes V."/>
            <person name="Bork P."/>
        </authorList>
    </citation>
    <scope>NUCLEOTIDE SEQUENCE [LARGE SCALE GENOMIC DNA]</scope>
    <source>
        <strain evidence="1 2">HDS1380</strain>
    </source>
</reference>